<accession>A0A212K309</accession>
<dbReference type="AlphaFoldDB" id="A0A212K309"/>
<evidence type="ECO:0000313" key="1">
    <source>
        <dbReference type="EMBL" id="SBW06063.1"/>
    </source>
</evidence>
<dbReference type="RefSeq" id="WP_296943858.1">
    <property type="nucleotide sequence ID" value="NZ_LT599032.1"/>
</dbReference>
<organism evidence="1">
    <name type="scientific">uncultured Dysgonomonas sp</name>
    <dbReference type="NCBI Taxonomy" id="206096"/>
    <lineage>
        <taxon>Bacteria</taxon>
        <taxon>Pseudomonadati</taxon>
        <taxon>Bacteroidota</taxon>
        <taxon>Bacteroidia</taxon>
        <taxon>Bacteroidales</taxon>
        <taxon>Dysgonomonadaceae</taxon>
        <taxon>Dysgonomonas</taxon>
        <taxon>environmental samples</taxon>
    </lineage>
</organism>
<dbReference type="EMBL" id="FLUM01000003">
    <property type="protein sequence ID" value="SBW06063.1"/>
    <property type="molecule type" value="Genomic_DNA"/>
</dbReference>
<gene>
    <name evidence="1" type="ORF">KL86DYS1_31275</name>
</gene>
<sequence length="890" mass="101912">MASLELYINNQLCEIEDPENFSVYLKRQLLNPAELSTKDAQRSYDISLPATATNNAIFGYTNTEEVKGKFSQLYNAQLLVNGIKIFDGKFKVSEIGKDYYKGNLGIPAAKTVKDIFGEMKMNQAGKWLIPFKGTEDITNYNTGQYDENLFKEGAPCIFPLVLYGLFPRDENIDKSPDRLQFDKNVKLTKDDIPPSVNCLQMLKRIFANANYKLTGTAMNDERLKNLYVSYKNKEDYKMPWSVSPMSIKGQWNNYISSASDLDWDIHGEFPLNESLFTAKVNLFGCYNISILEYMDEEGNINVIKPENSNSKRTNVKFKIPRNGLYKVEFDATLTMGNGYFRDTNSWLGINSGSLFDGKYELKLVRNYMSDDDYKYDKFDNVFYKDNIEQERGKGNSTDFIFPQGENVNFIDPKQNPKFICGFSWGKYDKDAMADYYNPYNLNGIRANSMAISGGESWEKETRNRFYSAAKSPGYRNANGTVSRFKVDIDNIPYPKMEYFPSSSDLTTDKATGKISQIIWLEEGDSLSIVDLSHAYKSSYDGRPVFIWPNHYIDFSLSVTPFQESWQWLTIDESGASDPGKSIMDWNANSTISENEIDLMKYLPADVKVNDWVDNFCKAFNLKMINAGDNNFELNVKPNEIVRNTLNVIDLDKRANVRQGANESLKLPNTYELGFTVETSEEGYYDSITEYVVNEFGYLTDEKVLTAGDNGGGRHSTGSYETTIINQISNFSYNWFKEIKNEESKTILLLPVITNKEVWERGYNYYEMANKNYTNLAQRFWFQSGSFVTDTLESKGSVALATVSEKYDGEKKLILNYKDEPESIAHNYFLLMTNNENNYTVANCHLTPSEYANIDKCLVKLNGDLYNVAEVDGYDPLEKKQCKLKLIRVIY</sequence>
<reference evidence="1" key="1">
    <citation type="submission" date="2016-04" db="EMBL/GenBank/DDBJ databases">
        <authorList>
            <person name="Evans L.H."/>
            <person name="Alamgir A."/>
            <person name="Owens N."/>
            <person name="Weber N.D."/>
            <person name="Virtaneva K."/>
            <person name="Barbian K."/>
            <person name="Babar A."/>
            <person name="Rosenke K."/>
        </authorList>
    </citation>
    <scope>NUCLEOTIDE SEQUENCE</scope>
    <source>
        <strain evidence="1">86-1</strain>
    </source>
</reference>
<protein>
    <submittedName>
        <fullName evidence="1">Uncharacterized protein</fullName>
    </submittedName>
</protein>
<proteinExistence type="predicted"/>
<name>A0A212K309_9BACT</name>